<sequence length="119" mass="13114">MAKPWVEFSKHQEGQAKAQYGDDSFSVASSNSSKKPLPSSSVIHQEVEDDVINAILLGKVMNDCHVVENCLGRNLGEEDLMGKGLKESSFSEPNVEKNQFTIEKSETVGGRLKSWTVRS</sequence>
<feature type="region of interest" description="Disordered" evidence="1">
    <location>
        <begin position="1"/>
        <end position="41"/>
    </location>
</feature>
<accession>A0ABR2AA07</accession>
<feature type="compositionally biased region" description="Low complexity" evidence="1">
    <location>
        <begin position="24"/>
        <end position="41"/>
    </location>
</feature>
<proteinExistence type="predicted"/>
<reference evidence="2 3" key="1">
    <citation type="journal article" date="2024" name="G3 (Bethesda)">
        <title>Genome assembly of Hibiscus sabdariffa L. provides insights into metabolisms of medicinal natural products.</title>
        <authorList>
            <person name="Kim T."/>
        </authorList>
    </citation>
    <scope>NUCLEOTIDE SEQUENCE [LARGE SCALE GENOMIC DNA]</scope>
    <source>
        <strain evidence="2">TK-2024</strain>
        <tissue evidence="2">Old leaves</tissue>
    </source>
</reference>
<name>A0ABR2AA07_9ROSI</name>
<keyword evidence="3" id="KW-1185">Reference proteome</keyword>
<dbReference type="Proteomes" id="UP001396334">
    <property type="component" value="Unassembled WGS sequence"/>
</dbReference>
<evidence type="ECO:0000256" key="1">
    <source>
        <dbReference type="SAM" id="MobiDB-lite"/>
    </source>
</evidence>
<evidence type="ECO:0000313" key="2">
    <source>
        <dbReference type="EMBL" id="KAK8489833.1"/>
    </source>
</evidence>
<comment type="caution">
    <text evidence="2">The sequence shown here is derived from an EMBL/GenBank/DDBJ whole genome shotgun (WGS) entry which is preliminary data.</text>
</comment>
<gene>
    <name evidence="2" type="ORF">V6N11_013120</name>
</gene>
<organism evidence="2 3">
    <name type="scientific">Hibiscus sabdariffa</name>
    <name type="common">roselle</name>
    <dbReference type="NCBI Taxonomy" id="183260"/>
    <lineage>
        <taxon>Eukaryota</taxon>
        <taxon>Viridiplantae</taxon>
        <taxon>Streptophyta</taxon>
        <taxon>Embryophyta</taxon>
        <taxon>Tracheophyta</taxon>
        <taxon>Spermatophyta</taxon>
        <taxon>Magnoliopsida</taxon>
        <taxon>eudicotyledons</taxon>
        <taxon>Gunneridae</taxon>
        <taxon>Pentapetalae</taxon>
        <taxon>rosids</taxon>
        <taxon>malvids</taxon>
        <taxon>Malvales</taxon>
        <taxon>Malvaceae</taxon>
        <taxon>Malvoideae</taxon>
        <taxon>Hibiscus</taxon>
    </lineage>
</organism>
<evidence type="ECO:0000313" key="3">
    <source>
        <dbReference type="Proteomes" id="UP001396334"/>
    </source>
</evidence>
<protein>
    <submittedName>
        <fullName evidence="2">Uncharacterized protein</fullName>
    </submittedName>
</protein>
<dbReference type="EMBL" id="JBBPBN010000300">
    <property type="protein sequence ID" value="KAK8489833.1"/>
    <property type="molecule type" value="Genomic_DNA"/>
</dbReference>